<dbReference type="AlphaFoldDB" id="A0AA39RE09"/>
<evidence type="ECO:0000313" key="2">
    <source>
        <dbReference type="EMBL" id="KAK0571925.1"/>
    </source>
</evidence>
<dbReference type="GO" id="GO:0008356">
    <property type="term" value="P:asymmetric cell division"/>
    <property type="evidence" value="ECO:0007669"/>
    <property type="project" value="InterPro"/>
</dbReference>
<dbReference type="Proteomes" id="UP001168877">
    <property type="component" value="Unassembled WGS sequence"/>
</dbReference>
<protein>
    <recommendedName>
        <fullName evidence="4">Protein POLAR LOCALIZATION DURING ASYMMETRIC DIVISION AND REDISTRIBUTION</fullName>
    </recommendedName>
</protein>
<keyword evidence="1" id="KW-0175">Coiled coil</keyword>
<accession>A0AA39RE09</accession>
<dbReference type="EMBL" id="JAUESC010000388">
    <property type="protein sequence ID" value="KAK0571925.1"/>
    <property type="molecule type" value="Genomic_DNA"/>
</dbReference>
<feature type="coiled-coil region" evidence="1">
    <location>
        <begin position="126"/>
        <end position="153"/>
    </location>
</feature>
<gene>
    <name evidence="2" type="ORF">LWI29_023617</name>
</gene>
<dbReference type="PANTHER" id="PTHR33476">
    <property type="entry name" value="EMB|CAB62613.1"/>
    <property type="match status" value="1"/>
</dbReference>
<dbReference type="PANTHER" id="PTHR33476:SF22">
    <property type="entry name" value="PROTEIN POLAR LOCALIZATION DURING ASYMMETRIC DIVISION AND REDISTRIBUTION"/>
    <property type="match status" value="1"/>
</dbReference>
<evidence type="ECO:0000313" key="3">
    <source>
        <dbReference type="Proteomes" id="UP001168877"/>
    </source>
</evidence>
<organism evidence="2 3">
    <name type="scientific">Acer saccharum</name>
    <name type="common">Sugar maple</name>
    <dbReference type="NCBI Taxonomy" id="4024"/>
    <lineage>
        <taxon>Eukaryota</taxon>
        <taxon>Viridiplantae</taxon>
        <taxon>Streptophyta</taxon>
        <taxon>Embryophyta</taxon>
        <taxon>Tracheophyta</taxon>
        <taxon>Spermatophyta</taxon>
        <taxon>Magnoliopsida</taxon>
        <taxon>eudicotyledons</taxon>
        <taxon>Gunneridae</taxon>
        <taxon>Pentapetalae</taxon>
        <taxon>rosids</taxon>
        <taxon>malvids</taxon>
        <taxon>Sapindales</taxon>
        <taxon>Sapindaceae</taxon>
        <taxon>Hippocastanoideae</taxon>
        <taxon>Acereae</taxon>
        <taxon>Acer</taxon>
    </lineage>
</organism>
<evidence type="ECO:0008006" key="4">
    <source>
        <dbReference type="Google" id="ProtNLM"/>
    </source>
</evidence>
<evidence type="ECO:0000256" key="1">
    <source>
        <dbReference type="SAM" id="Coils"/>
    </source>
</evidence>
<keyword evidence="3" id="KW-1185">Reference proteome</keyword>
<reference evidence="2" key="2">
    <citation type="submission" date="2023-06" db="EMBL/GenBank/DDBJ databases">
        <authorList>
            <person name="Swenson N.G."/>
            <person name="Wegrzyn J.L."/>
            <person name="Mcevoy S.L."/>
        </authorList>
    </citation>
    <scope>NUCLEOTIDE SEQUENCE</scope>
    <source>
        <strain evidence="2">NS2018</strain>
        <tissue evidence="2">Leaf</tissue>
    </source>
</reference>
<reference evidence="2" key="1">
    <citation type="journal article" date="2022" name="Plant J.">
        <title>Strategies of tolerance reflected in two North American maple genomes.</title>
        <authorList>
            <person name="McEvoy S.L."/>
            <person name="Sezen U.U."/>
            <person name="Trouern-Trend A."/>
            <person name="McMahon S.M."/>
            <person name="Schaberg P.G."/>
            <person name="Yang J."/>
            <person name="Wegrzyn J.L."/>
            <person name="Swenson N.G."/>
        </authorList>
    </citation>
    <scope>NUCLEOTIDE SEQUENCE</scope>
    <source>
        <strain evidence="2">NS2018</strain>
    </source>
</reference>
<proteinExistence type="predicted"/>
<comment type="caution">
    <text evidence="2">The sequence shown here is derived from an EMBL/GenBank/DDBJ whole genome shotgun (WGS) entry which is preliminary data.</text>
</comment>
<dbReference type="InterPro" id="IPR040348">
    <property type="entry name" value="POLAR-like"/>
</dbReference>
<name>A0AA39RE09_ACESA</name>
<sequence length="361" mass="40489">MKNSAFKASNSHMRIADVLLMEEEEQEVEAEAEGGVGFPVTGGCNGRRGGGDGGCVGIVSRILSRLRRAKAKRVSVENERCLTNLPNGADLVSTAGPESDRSGRCRREASFNLGIGCYLLHLIASSQNELDKMTELRTQMETLLRNVKEELKMKDTLVNPSESVDILAYSTTDIIEGLESNDHNSLLNRTTSHVSSGSLTIKVHDQSLMCDWPKPEGMERLEAELEAELERMQLHLDKEKLMQYTEQEREEEAVMDTAYVSQSSSSGEVIDPVIDPREACPEVECGVPPYELERRLHEVLEARQQEQICELEAALECAKYKLQEKESEISWWKDTARLMSKHVARPPRLISEPSQESLQLR</sequence>